<dbReference type="EMBL" id="JACHND010000001">
    <property type="protein sequence ID" value="MBB4702069.1"/>
    <property type="molecule type" value="Genomic_DNA"/>
</dbReference>
<name>A0A7W7GB42_9ACTN</name>
<evidence type="ECO:0000259" key="1">
    <source>
        <dbReference type="Pfam" id="PF12770"/>
    </source>
</evidence>
<evidence type="ECO:0000313" key="3">
    <source>
        <dbReference type="Proteomes" id="UP000542210"/>
    </source>
</evidence>
<dbReference type="RefSeq" id="WP_184881567.1">
    <property type="nucleotide sequence ID" value="NZ_BOOV01000026.1"/>
</dbReference>
<dbReference type="Proteomes" id="UP000542210">
    <property type="component" value="Unassembled WGS sequence"/>
</dbReference>
<comment type="caution">
    <text evidence="2">The sequence shown here is derived from an EMBL/GenBank/DDBJ whole genome shotgun (WGS) entry which is preliminary data.</text>
</comment>
<dbReference type="AlphaFoldDB" id="A0A7W7GB42"/>
<feature type="domain" description="CHAT" evidence="1">
    <location>
        <begin position="787"/>
        <end position="1080"/>
    </location>
</feature>
<dbReference type="InterPro" id="IPR024983">
    <property type="entry name" value="CHAT_dom"/>
</dbReference>
<keyword evidence="3" id="KW-1185">Reference proteome</keyword>
<accession>A0A7W7GB42</accession>
<dbReference type="Gene3D" id="1.25.40.10">
    <property type="entry name" value="Tetratricopeptide repeat domain"/>
    <property type="match status" value="1"/>
</dbReference>
<sequence>MPENREKWLSALRSRTGGYTVLDPSALAEAEALFAATTQVYDLPATCHAAGTLHWRRAQSLADERAAREVDIAVPLFMMVHRSGSALPPPEPLAPTLAAIPQVLPGEPLTWMHFLEVLETWLTSGADPYRLRLAVHVGRNAARSTPAGHPMRIGHLIFLSNALRCLFEQSGDLASLDEAIEIGEQGAAEARTDEDRAAFLSGLATSLRVRYEHTGDVPALHRSVETGRWALRVVPHGHPQRYVPLMELSLALRALYDRTDDPALLEELCVLGAAAIEALPPELPPSAVMLTNHGSALRARFERTGRQDVLGEAIAVARRAAAQAPPRTPLQVACRYNLAGLLREQFEHTGDLRALNEAVVLADVVVDATPPVHPDAPLYRSSLAAWLVARFQRSGDLGTLDEAIALGRTAVETLSEDHPLWTQSATNLAVALTAMAGRTGDAGLLDETIALHRRSARNASGRFLAGAVTGLANALLASYELTGDTAALREAIAQGRTALAALSGDDPTRAICAVNLSRALDELTEATGDDRAAEEALGLLEAAAGQERARTSVRVEAARGWGRLAAGRGETERAARGLAAAVELLPRLAARGLSRSDATHWMAEYARLAGDAAALAVETGRPERAVELLEAGRGVLLSQALDARTDLTELRERDAALADRFAYLVTRLDADETGDPSDSPDLRRELAGELAELIERVRSLPGLDRFLLPPDLARLRAEASDGPVVMVNVSDHRCDALILTSSGVQVQELPGLSTRAVHERLAVMREALALRSGAEPERERAERAMHATLAWLWDAVAGPVLDRLGLTGAADELTDAAGGERRLWWVPCGPMAYFPLHAAGHHEDPPGPGRRTVMDRVVSSYTTTVRALAHARARRAERPGPRRPRVLAVAMPETPGAAPLPGARVEYSRLSRLFPGLDGLVGPDATRDAVLSRLPRSAWAHFACHAAADPADPSGSHLLVHDHAGRPLDVVEVSRLRLRDAEFAYLSACDTAVTAPELADECVHVVSAFQLAGFSHVVGTLWEIGDAAAAQLAVKVYEDLVAAGSDPAHAARCLHRATRALRDRHPGMPTLWASHVHMGA</sequence>
<proteinExistence type="predicted"/>
<dbReference type="Pfam" id="PF12770">
    <property type="entry name" value="CHAT"/>
    <property type="match status" value="1"/>
</dbReference>
<gene>
    <name evidence="2" type="ORF">BJ982_003613</name>
</gene>
<protein>
    <submittedName>
        <fullName evidence="2">Tetratricopeptide (TPR) repeat protein</fullName>
    </submittedName>
</protein>
<organism evidence="2 3">
    <name type="scientific">Sphaerisporangium siamense</name>
    <dbReference type="NCBI Taxonomy" id="795645"/>
    <lineage>
        <taxon>Bacteria</taxon>
        <taxon>Bacillati</taxon>
        <taxon>Actinomycetota</taxon>
        <taxon>Actinomycetes</taxon>
        <taxon>Streptosporangiales</taxon>
        <taxon>Streptosporangiaceae</taxon>
        <taxon>Sphaerisporangium</taxon>
    </lineage>
</organism>
<evidence type="ECO:0000313" key="2">
    <source>
        <dbReference type="EMBL" id="MBB4702069.1"/>
    </source>
</evidence>
<reference evidence="2 3" key="1">
    <citation type="submission" date="2020-08" db="EMBL/GenBank/DDBJ databases">
        <title>Sequencing the genomes of 1000 actinobacteria strains.</title>
        <authorList>
            <person name="Klenk H.-P."/>
        </authorList>
    </citation>
    <scope>NUCLEOTIDE SEQUENCE [LARGE SCALE GENOMIC DNA]</scope>
    <source>
        <strain evidence="2 3">DSM 45784</strain>
    </source>
</reference>
<dbReference type="InterPro" id="IPR011990">
    <property type="entry name" value="TPR-like_helical_dom_sf"/>
</dbReference>